<dbReference type="OrthoDB" id="5290098at2"/>
<dbReference type="PROSITE" id="PS50042">
    <property type="entry name" value="CNMP_BINDING_3"/>
    <property type="match status" value="1"/>
</dbReference>
<dbReference type="PANTHER" id="PTHR24567:SF74">
    <property type="entry name" value="HTH-TYPE TRANSCRIPTIONAL REGULATOR ARCR"/>
    <property type="match status" value="1"/>
</dbReference>
<evidence type="ECO:0000259" key="5">
    <source>
        <dbReference type="PROSITE" id="PS51063"/>
    </source>
</evidence>
<keyword evidence="3" id="KW-0804">Transcription</keyword>
<dbReference type="InterPro" id="IPR036390">
    <property type="entry name" value="WH_DNA-bd_sf"/>
</dbReference>
<protein>
    <submittedName>
        <fullName evidence="6">Crp/Fnr family transcriptional regulator</fullName>
    </submittedName>
</protein>
<dbReference type="GO" id="GO:0003677">
    <property type="term" value="F:DNA binding"/>
    <property type="evidence" value="ECO:0007669"/>
    <property type="project" value="UniProtKB-KW"/>
</dbReference>
<name>A0A5B8J3P3_9RHOB</name>
<keyword evidence="1" id="KW-0805">Transcription regulation</keyword>
<sequence length="245" mass="27356">MPSSKLACIHRDTGRMNIMHNSQRFPNLLKCDLLSDLPVDVRKEFLNRCTVRNYQTAKEVISQGHPFAGMFLVAEGIVEISYLTADGERAIIHHARKGETVGEAEALAEVSCAATCVAQSNTTVLHTTTEHLYQMMQHRLFIRNVARSFAATMSRDSMFKSVDTLQPVEQRICSYLRQLSLNGPTIHESQTYLAQVVGCSRQTINKVLGELRKAGIVEVRQKQIVIRNPSALDTRAHHSANSPAK</sequence>
<dbReference type="GO" id="GO:0003700">
    <property type="term" value="F:DNA-binding transcription factor activity"/>
    <property type="evidence" value="ECO:0007669"/>
    <property type="project" value="TreeGrafter"/>
</dbReference>
<dbReference type="Pfam" id="PF13545">
    <property type="entry name" value="HTH_Crp_2"/>
    <property type="match status" value="1"/>
</dbReference>
<dbReference type="Gene3D" id="2.60.120.10">
    <property type="entry name" value="Jelly Rolls"/>
    <property type="match status" value="1"/>
</dbReference>
<accession>A0A5B8J3P3</accession>
<dbReference type="InterPro" id="IPR018490">
    <property type="entry name" value="cNMP-bd_dom_sf"/>
</dbReference>
<reference evidence="6 7" key="1">
    <citation type="submission" date="2019-07" db="EMBL/GenBank/DDBJ databases">
        <title>Litoreibacter alkalisoli sp. nov., isolated from saline-alkaline soil.</title>
        <authorList>
            <person name="Wang S."/>
            <person name="Xu L."/>
            <person name="Xing Y.-T."/>
            <person name="Sun J.-Q."/>
        </authorList>
    </citation>
    <scope>NUCLEOTIDE SEQUENCE [LARGE SCALE GENOMIC DNA]</scope>
    <source>
        <strain evidence="6 7">LN3S51</strain>
        <plasmid evidence="6 7">unnamed4</plasmid>
    </source>
</reference>
<evidence type="ECO:0000313" key="6">
    <source>
        <dbReference type="EMBL" id="QDY71328.1"/>
    </source>
</evidence>
<evidence type="ECO:0000256" key="1">
    <source>
        <dbReference type="ARBA" id="ARBA00023015"/>
    </source>
</evidence>
<dbReference type="GO" id="GO:0005829">
    <property type="term" value="C:cytosol"/>
    <property type="evidence" value="ECO:0007669"/>
    <property type="project" value="TreeGrafter"/>
</dbReference>
<dbReference type="SMART" id="SM00100">
    <property type="entry name" value="cNMP"/>
    <property type="match status" value="1"/>
</dbReference>
<geneLocation type="plasmid" evidence="6 7">
    <name>unnamed4</name>
</geneLocation>
<dbReference type="Pfam" id="PF00027">
    <property type="entry name" value="cNMP_binding"/>
    <property type="match status" value="1"/>
</dbReference>
<dbReference type="KEGG" id="lit:FPZ52_16620"/>
<feature type="domain" description="HTH crp-type" evidence="5">
    <location>
        <begin position="166"/>
        <end position="230"/>
    </location>
</feature>
<dbReference type="InterPro" id="IPR036388">
    <property type="entry name" value="WH-like_DNA-bd_sf"/>
</dbReference>
<dbReference type="AlphaFoldDB" id="A0A5B8J3P3"/>
<keyword evidence="7" id="KW-1185">Reference proteome</keyword>
<organism evidence="6 7">
    <name type="scientific">Qingshengfaniella alkalisoli</name>
    <dbReference type="NCBI Taxonomy" id="2599296"/>
    <lineage>
        <taxon>Bacteria</taxon>
        <taxon>Pseudomonadati</taxon>
        <taxon>Pseudomonadota</taxon>
        <taxon>Alphaproteobacteria</taxon>
        <taxon>Rhodobacterales</taxon>
        <taxon>Paracoccaceae</taxon>
        <taxon>Qingshengfaniella</taxon>
    </lineage>
</organism>
<evidence type="ECO:0000259" key="4">
    <source>
        <dbReference type="PROSITE" id="PS50042"/>
    </source>
</evidence>
<dbReference type="SUPFAM" id="SSF51206">
    <property type="entry name" value="cAMP-binding domain-like"/>
    <property type="match status" value="1"/>
</dbReference>
<dbReference type="RefSeq" id="WP_146366744.1">
    <property type="nucleotide sequence ID" value="NZ_CP042265.1"/>
</dbReference>
<dbReference type="CDD" id="cd00038">
    <property type="entry name" value="CAP_ED"/>
    <property type="match status" value="1"/>
</dbReference>
<dbReference type="InterPro" id="IPR012318">
    <property type="entry name" value="HTH_CRP"/>
</dbReference>
<dbReference type="PANTHER" id="PTHR24567">
    <property type="entry name" value="CRP FAMILY TRANSCRIPTIONAL REGULATORY PROTEIN"/>
    <property type="match status" value="1"/>
</dbReference>
<dbReference type="InterPro" id="IPR000595">
    <property type="entry name" value="cNMP-bd_dom"/>
</dbReference>
<keyword evidence="2" id="KW-0238">DNA-binding</keyword>
<dbReference type="Proteomes" id="UP000318483">
    <property type="component" value="Plasmid unnamed4"/>
</dbReference>
<evidence type="ECO:0000313" key="7">
    <source>
        <dbReference type="Proteomes" id="UP000318483"/>
    </source>
</evidence>
<proteinExistence type="predicted"/>
<gene>
    <name evidence="6" type="ORF">FPZ52_16620</name>
</gene>
<evidence type="ECO:0000256" key="3">
    <source>
        <dbReference type="ARBA" id="ARBA00023163"/>
    </source>
</evidence>
<evidence type="ECO:0000256" key="2">
    <source>
        <dbReference type="ARBA" id="ARBA00023125"/>
    </source>
</evidence>
<dbReference type="Gene3D" id="1.10.10.10">
    <property type="entry name" value="Winged helix-like DNA-binding domain superfamily/Winged helix DNA-binding domain"/>
    <property type="match status" value="1"/>
</dbReference>
<dbReference type="EMBL" id="CP042265">
    <property type="protein sequence ID" value="QDY71328.1"/>
    <property type="molecule type" value="Genomic_DNA"/>
</dbReference>
<keyword evidence="6" id="KW-0614">Plasmid</keyword>
<feature type="domain" description="Cyclic nucleotide-binding" evidence="4">
    <location>
        <begin position="33"/>
        <end position="136"/>
    </location>
</feature>
<dbReference type="SUPFAM" id="SSF46785">
    <property type="entry name" value="Winged helix' DNA-binding domain"/>
    <property type="match status" value="1"/>
</dbReference>
<dbReference type="InterPro" id="IPR050397">
    <property type="entry name" value="Env_Response_Regulators"/>
</dbReference>
<dbReference type="SMART" id="SM00419">
    <property type="entry name" value="HTH_CRP"/>
    <property type="match status" value="1"/>
</dbReference>
<dbReference type="InterPro" id="IPR014710">
    <property type="entry name" value="RmlC-like_jellyroll"/>
</dbReference>
<dbReference type="PROSITE" id="PS51063">
    <property type="entry name" value="HTH_CRP_2"/>
    <property type="match status" value="1"/>
</dbReference>